<dbReference type="GeneID" id="4601828"/>
<dbReference type="KEGG" id="tpe:Tpen_0825"/>
<dbReference type="EnsemblBacteria" id="ABL78226">
    <property type="protein sequence ID" value="ABL78226"/>
    <property type="gene ID" value="Tpen_0825"/>
</dbReference>
<gene>
    <name evidence="1" type="ordered locus">Tpen_0825</name>
</gene>
<reference evidence="2" key="1">
    <citation type="journal article" date="2008" name="J. Bacteriol.">
        <title>Genome sequence of Thermofilum pendens reveals an exceptional loss of biosynthetic pathways without genome reduction.</title>
        <authorList>
            <person name="Anderson I."/>
            <person name="Rodriguez J."/>
            <person name="Susanti D."/>
            <person name="Porat I."/>
            <person name="Reich C."/>
            <person name="Ulrich L.E."/>
            <person name="Elkins J.G."/>
            <person name="Mavromatis K."/>
            <person name="Lykidis A."/>
            <person name="Kim E."/>
            <person name="Thompson L.S."/>
            <person name="Nolan M."/>
            <person name="Land M."/>
            <person name="Copeland A."/>
            <person name="Lapidus A."/>
            <person name="Lucas S."/>
            <person name="Detter C."/>
            <person name="Zhulin I.B."/>
            <person name="Olsen G.J."/>
            <person name="Whitman W."/>
            <person name="Mukhopadhyay B."/>
            <person name="Bristow J."/>
            <person name="Kyrpides N."/>
        </authorList>
    </citation>
    <scope>NUCLEOTIDE SEQUENCE [LARGE SCALE GENOMIC DNA]</scope>
    <source>
        <strain evidence="2">DSM 2475 / Hrk 5</strain>
    </source>
</reference>
<dbReference type="Pfam" id="PF09171">
    <property type="entry name" value="AGOG"/>
    <property type="match status" value="1"/>
</dbReference>
<name>A1RYE6_THEPD</name>
<proteinExistence type="predicted"/>
<evidence type="ECO:0000313" key="2">
    <source>
        <dbReference type="Proteomes" id="UP000000641"/>
    </source>
</evidence>
<dbReference type="GO" id="GO:0016799">
    <property type="term" value="F:hydrolase activity, hydrolyzing N-glycosyl compounds"/>
    <property type="evidence" value="ECO:0007669"/>
    <property type="project" value="InterPro"/>
</dbReference>
<evidence type="ECO:0008006" key="3">
    <source>
        <dbReference type="Google" id="ProtNLM"/>
    </source>
</evidence>
<dbReference type="GO" id="GO:0006281">
    <property type="term" value="P:DNA repair"/>
    <property type="evidence" value="ECO:0007669"/>
    <property type="project" value="InterPro"/>
</dbReference>
<dbReference type="EMBL" id="CP000505">
    <property type="protein sequence ID" value="ABL78226.1"/>
    <property type="molecule type" value="Genomic_DNA"/>
</dbReference>
<dbReference type="SUPFAM" id="SSF48150">
    <property type="entry name" value="DNA-glycosylase"/>
    <property type="match status" value="1"/>
</dbReference>
<dbReference type="eggNOG" id="arCOG04144">
    <property type="taxonomic scope" value="Archaea"/>
</dbReference>
<dbReference type="Proteomes" id="UP000000641">
    <property type="component" value="Chromosome"/>
</dbReference>
<dbReference type="GO" id="GO:0003906">
    <property type="term" value="F:DNA-(apurinic or apyrimidinic site) endonuclease activity"/>
    <property type="evidence" value="ECO:0007669"/>
    <property type="project" value="InterPro"/>
</dbReference>
<dbReference type="STRING" id="368408.Tpen_0825"/>
<dbReference type="InterPro" id="IPR015254">
    <property type="entry name" value="AGOG-like"/>
</dbReference>
<dbReference type="InterPro" id="IPR023170">
    <property type="entry name" value="HhH_base_excis_C"/>
</dbReference>
<dbReference type="InterPro" id="IPR011257">
    <property type="entry name" value="DNA_glycosylase"/>
</dbReference>
<keyword evidence="2" id="KW-1185">Reference proteome</keyword>
<dbReference type="Gene3D" id="1.10.340.30">
    <property type="entry name" value="Hypothetical protein, domain 2"/>
    <property type="match status" value="1"/>
</dbReference>
<organism evidence="1 2">
    <name type="scientific">Thermofilum pendens (strain DSM 2475 / Hrk 5)</name>
    <dbReference type="NCBI Taxonomy" id="368408"/>
    <lineage>
        <taxon>Archaea</taxon>
        <taxon>Thermoproteota</taxon>
        <taxon>Thermoprotei</taxon>
        <taxon>Thermofilales</taxon>
        <taxon>Thermofilaceae</taxon>
        <taxon>Thermofilum</taxon>
    </lineage>
</organism>
<evidence type="ECO:0000313" key="1">
    <source>
        <dbReference type="EMBL" id="ABL78226.1"/>
    </source>
</evidence>
<dbReference type="OrthoDB" id="15106at2157"/>
<dbReference type="HOGENOM" id="CLU_085935_0_0_2"/>
<dbReference type="RefSeq" id="WP_011752491.1">
    <property type="nucleotide sequence ID" value="NC_008698.1"/>
</dbReference>
<protein>
    <recommendedName>
        <fullName evidence="3">N-glycosylase/DNA lyase</fullName>
    </recommendedName>
</protein>
<dbReference type="AlphaFoldDB" id="A1RYE6"/>
<accession>A1RYE6</accession>
<sequence length="283" mass="31871">MIFFDEKRASELGEIFRGSIRELSLLFVERDPQFLAVRKILEKAGFPEGGFYVAGVALVSYMLSKRGEDHWLEAAELFDGTPGALYRFVEEAESLRRFREHRVKRIKRYVASREKVLSLLSEVPVNLERFASTVARIVGANPEDKTVVFASKMLLYACIAANKEYTGGERLPIPVDYRVSLVTLTSGIAKGWSCLDDLRAHASNLRAKHKEEVKAAWSLVGRQAEIPPILLDAPVWLVGGCIDRGDFEVKRIDECLEENFAGAPLHALRELYAELRRCQAESP</sequence>
<dbReference type="Gene3D" id="1.10.1670.10">
    <property type="entry name" value="Helix-hairpin-Helix base-excision DNA repair enzymes (C-terminal)"/>
    <property type="match status" value="1"/>
</dbReference>